<organism evidence="2 3">
    <name type="scientific">Hoeflea poritis</name>
    <dbReference type="NCBI Taxonomy" id="2993659"/>
    <lineage>
        <taxon>Bacteria</taxon>
        <taxon>Pseudomonadati</taxon>
        <taxon>Pseudomonadota</taxon>
        <taxon>Alphaproteobacteria</taxon>
        <taxon>Hyphomicrobiales</taxon>
        <taxon>Rhizobiaceae</taxon>
        <taxon>Hoeflea</taxon>
    </lineage>
</organism>
<evidence type="ECO:0000256" key="1">
    <source>
        <dbReference type="SAM" id="Phobius"/>
    </source>
</evidence>
<keyword evidence="1" id="KW-1133">Transmembrane helix</keyword>
<reference evidence="2" key="1">
    <citation type="submission" date="2022-11" db="EMBL/GenBank/DDBJ databases">
        <title>Hoeflea poritis sp. nov., isolated from scleractinian coral Porites lutea.</title>
        <authorList>
            <person name="Zhang G."/>
            <person name="Wei Q."/>
            <person name="Cai L."/>
        </authorList>
    </citation>
    <scope>NUCLEOTIDE SEQUENCE</scope>
    <source>
        <strain evidence="2">E7-10</strain>
    </source>
</reference>
<gene>
    <name evidence="2" type="ORF">OOZ53_01425</name>
</gene>
<proteinExistence type="predicted"/>
<accession>A0ABT4VH18</accession>
<sequence>MRPGSFVLTLILLGALTISGCFFVSKSEVLKRVRSALPNVEITTDVFEVNSTCFLTSFNVHQELSAKQVLESSALASFRGLGKRWMESHSFAHSLDSPDSELPDSVKLGINHAIIAAKPCLDKANLTLHDIEYSPVIFTFTPYGRSVIFFLKHDMTKFYYLVEI</sequence>
<evidence type="ECO:0000313" key="2">
    <source>
        <dbReference type="EMBL" id="MDA4843985.1"/>
    </source>
</evidence>
<comment type="caution">
    <text evidence="2">The sequence shown here is derived from an EMBL/GenBank/DDBJ whole genome shotgun (WGS) entry which is preliminary data.</text>
</comment>
<dbReference type="Proteomes" id="UP001148313">
    <property type="component" value="Unassembled WGS sequence"/>
</dbReference>
<keyword evidence="1" id="KW-0812">Transmembrane</keyword>
<keyword evidence="1" id="KW-0472">Membrane</keyword>
<protein>
    <submittedName>
        <fullName evidence="2">Uncharacterized protein</fullName>
    </submittedName>
</protein>
<dbReference type="PROSITE" id="PS51257">
    <property type="entry name" value="PROKAR_LIPOPROTEIN"/>
    <property type="match status" value="1"/>
</dbReference>
<dbReference type="RefSeq" id="WP_271087503.1">
    <property type="nucleotide sequence ID" value="NZ_JAPJZH010000001.1"/>
</dbReference>
<feature type="transmembrane region" description="Helical" evidence="1">
    <location>
        <begin position="6"/>
        <end position="25"/>
    </location>
</feature>
<keyword evidence="3" id="KW-1185">Reference proteome</keyword>
<name>A0ABT4VH18_9HYPH</name>
<dbReference type="EMBL" id="JAPJZH010000001">
    <property type="protein sequence ID" value="MDA4843985.1"/>
    <property type="molecule type" value="Genomic_DNA"/>
</dbReference>
<evidence type="ECO:0000313" key="3">
    <source>
        <dbReference type="Proteomes" id="UP001148313"/>
    </source>
</evidence>